<evidence type="ECO:0000313" key="2">
    <source>
        <dbReference type="EMBL" id="SHE57008.1"/>
    </source>
</evidence>
<dbReference type="EMBL" id="FQUX01000001">
    <property type="protein sequence ID" value="SHE57008.1"/>
    <property type="molecule type" value="Genomic_DNA"/>
</dbReference>
<accession>A0A1M4UK26</accession>
<keyword evidence="3" id="KW-1185">Reference proteome</keyword>
<dbReference type="InterPro" id="IPR036895">
    <property type="entry name" value="Uracil-DNA_glycosylase-like_sf"/>
</dbReference>
<dbReference type="Gene3D" id="3.40.470.10">
    <property type="entry name" value="Uracil-DNA glycosylase-like domain"/>
    <property type="match status" value="1"/>
</dbReference>
<dbReference type="Pfam" id="PF03167">
    <property type="entry name" value="UDG"/>
    <property type="match status" value="1"/>
</dbReference>
<reference evidence="3" key="1">
    <citation type="submission" date="2016-11" db="EMBL/GenBank/DDBJ databases">
        <authorList>
            <person name="Varghese N."/>
            <person name="Submissions S."/>
        </authorList>
    </citation>
    <scope>NUCLEOTIDE SEQUENCE [LARGE SCALE GENOMIC DNA]</scope>
    <source>
        <strain evidence="3">DSM 17539</strain>
    </source>
</reference>
<protein>
    <submittedName>
        <fullName evidence="2">Uracil-DNA glycosylase</fullName>
    </submittedName>
</protein>
<dbReference type="OrthoDB" id="9789139at2"/>
<sequence length="196" mass="22177">MERLLSEIRSCQVCKSQLPLGPRPVLAAHPNARIVIIGQAPGTKVHQTGIPWDDPSGKQLRSWLNILDSVFYDESKIALMPMGFCYPGRGKGGDLPPRPECAPLWHRALLKCMPSLELIILIGTYSQQYYLGKTAKATLTETVKGYQEYLPKYFPLPHPSPRNRFWQSKNPWFGQEVVPVLQERVAHILELDRSST</sequence>
<dbReference type="SMART" id="SM00986">
    <property type="entry name" value="UDG"/>
    <property type="match status" value="1"/>
</dbReference>
<dbReference type="SMART" id="SM00987">
    <property type="entry name" value="UreE_C"/>
    <property type="match status" value="1"/>
</dbReference>
<dbReference type="PANTHER" id="PTHR42160:SF1">
    <property type="entry name" value="URACIL-DNA GLYCOSYLASE SUPERFAMILY PROTEIN"/>
    <property type="match status" value="1"/>
</dbReference>
<dbReference type="SUPFAM" id="SSF52141">
    <property type="entry name" value="Uracil-DNA glycosylase-like"/>
    <property type="match status" value="1"/>
</dbReference>
<name>A0A1M4UK26_9FLAO</name>
<dbReference type="CDD" id="cd10033">
    <property type="entry name" value="UDG_like"/>
    <property type="match status" value="1"/>
</dbReference>
<gene>
    <name evidence="2" type="ORF">SAMN03080594_101653</name>
</gene>
<feature type="domain" description="Uracil-DNA glycosylase-like" evidence="1">
    <location>
        <begin position="25"/>
        <end position="182"/>
    </location>
</feature>
<proteinExistence type="predicted"/>
<dbReference type="InterPro" id="IPR047124">
    <property type="entry name" value="HI_0220.2"/>
</dbReference>
<organism evidence="2 3">
    <name type="scientific">Arenibacter palladensis</name>
    <dbReference type="NCBI Taxonomy" id="237373"/>
    <lineage>
        <taxon>Bacteria</taxon>
        <taxon>Pseudomonadati</taxon>
        <taxon>Bacteroidota</taxon>
        <taxon>Flavobacteriia</taxon>
        <taxon>Flavobacteriales</taxon>
        <taxon>Flavobacteriaceae</taxon>
        <taxon>Arenibacter</taxon>
    </lineage>
</organism>
<dbReference type="Proteomes" id="UP000184406">
    <property type="component" value="Unassembled WGS sequence"/>
</dbReference>
<dbReference type="PANTHER" id="PTHR42160">
    <property type="entry name" value="URACIL-DNA GLYCOSYLASE SUPERFAMILY PROTEIN"/>
    <property type="match status" value="1"/>
</dbReference>
<dbReference type="InterPro" id="IPR005122">
    <property type="entry name" value="Uracil-DNA_glycosylase-like"/>
</dbReference>
<evidence type="ECO:0000259" key="1">
    <source>
        <dbReference type="SMART" id="SM00986"/>
    </source>
</evidence>
<evidence type="ECO:0000313" key="3">
    <source>
        <dbReference type="Proteomes" id="UP000184406"/>
    </source>
</evidence>
<dbReference type="RefSeq" id="WP_072860268.1">
    <property type="nucleotide sequence ID" value="NZ_FQUX01000001.1"/>
</dbReference>
<dbReference type="AlphaFoldDB" id="A0A1M4UK26"/>